<dbReference type="STRING" id="1296100.A0A1B9FR33"/>
<sequence length="542" mass="61269">MTSHRLLPTAPPPSKEILEKWLDHQGVVRGGGLRIVDMEDGTGWKLVSETEMDLGELICAIPKTSILSHRTSSLPPLPTLPSPTDPTNANEESMNSHTILHLSLCLLHEFRLGAQSPFYGYIQSLPRDIIGLPIFWDIPEICGEDGRKAWRWLKGTEGERELKMREEQGLGLTNIQSFYTHYYPHLPPTPSHPSPSPISSFYHCLSLISTRAFMIDLYHLIALCPFADILNHSSSTPNTSLSSDDFVCHLCGSLKTCEHDITNSDGMAYRLLHLLPREISRIEEEENDTIELRVERPLVEAGGTGGEMEVWNSYGDNLGDAKLLVEWGFISEEYTGDGIMWDLEGLGLGLGREGMEEVWEMVDECARIMENDSVVSRNDEAKDKNEETLLCAQSEHNPRMLSLDQSGRLSINIFSMLWLNHSGLSSSEEEEGLNVPSLVRAIKAVEDLWRTINDDGEADLARLEGIHDKMIRVVRGIIDLLNRRKKSMYRPELSPERLFEMRDALSPTDRYQYMAMTLSINERVLLNSTLNKWNEILDLITV</sequence>
<dbReference type="PANTHER" id="PTHR13271:SF34">
    <property type="entry name" value="N-LYSINE METHYLTRANSFERASE SETD6"/>
    <property type="match status" value="1"/>
</dbReference>
<dbReference type="EMBL" id="CP144543">
    <property type="protein sequence ID" value="WVW83011.1"/>
    <property type="molecule type" value="Genomic_DNA"/>
</dbReference>
<dbReference type="Proteomes" id="UP000092730">
    <property type="component" value="Chromosome 3"/>
</dbReference>
<gene>
    <name evidence="2" type="ORF">I302_08899</name>
    <name evidence="3" type="ORF">I302_105027</name>
</gene>
<dbReference type="EMBL" id="KV700382">
    <property type="protein sequence ID" value="OCF21227.1"/>
    <property type="molecule type" value="Genomic_DNA"/>
</dbReference>
<keyword evidence="4" id="KW-1185">Reference proteome</keyword>
<evidence type="ECO:0000313" key="2">
    <source>
        <dbReference type="EMBL" id="OCF21227.1"/>
    </source>
</evidence>
<protein>
    <submittedName>
        <fullName evidence="2">Uncharacterized protein</fullName>
    </submittedName>
</protein>
<dbReference type="InterPro" id="IPR050600">
    <property type="entry name" value="SETD3_SETD6_MTase"/>
</dbReference>
<feature type="compositionally biased region" description="Pro residues" evidence="1">
    <location>
        <begin position="75"/>
        <end position="84"/>
    </location>
</feature>
<dbReference type="GO" id="GO:0016279">
    <property type="term" value="F:protein-lysine N-methyltransferase activity"/>
    <property type="evidence" value="ECO:0007669"/>
    <property type="project" value="TreeGrafter"/>
</dbReference>
<evidence type="ECO:0000256" key="1">
    <source>
        <dbReference type="SAM" id="MobiDB-lite"/>
    </source>
</evidence>
<dbReference type="GO" id="GO:0005634">
    <property type="term" value="C:nucleus"/>
    <property type="evidence" value="ECO:0007669"/>
    <property type="project" value="TreeGrafter"/>
</dbReference>
<dbReference type="CDD" id="cd10527">
    <property type="entry name" value="SET_LSMT"/>
    <property type="match status" value="1"/>
</dbReference>
<reference evidence="3" key="4">
    <citation type="submission" date="2024-02" db="EMBL/GenBank/DDBJ databases">
        <title>Comparative genomics of Cryptococcus and Kwoniella reveals pathogenesis evolution and contrasting modes of karyotype evolution via chromosome fusion or intercentromeric recombination.</title>
        <authorList>
            <person name="Coelho M.A."/>
            <person name="David-Palma M."/>
            <person name="Shea T."/>
            <person name="Bowers K."/>
            <person name="McGinley-Smith S."/>
            <person name="Mohammad A.W."/>
            <person name="Gnirke A."/>
            <person name="Yurkov A.M."/>
            <person name="Nowrousian M."/>
            <person name="Sun S."/>
            <person name="Cuomo C.A."/>
            <person name="Heitman J."/>
        </authorList>
    </citation>
    <scope>NUCLEOTIDE SEQUENCE</scope>
    <source>
        <strain evidence="3">CBS 10118</strain>
    </source>
</reference>
<dbReference type="VEuPathDB" id="FungiDB:I302_08899"/>
<reference evidence="2" key="1">
    <citation type="submission" date="2013-07" db="EMBL/GenBank/DDBJ databases">
        <title>The Genome Sequence of Cryptococcus bestiolae CBS10118.</title>
        <authorList>
            <consortium name="The Broad Institute Genome Sequencing Platform"/>
            <person name="Cuomo C."/>
            <person name="Litvintseva A."/>
            <person name="Chen Y."/>
            <person name="Heitman J."/>
            <person name="Sun S."/>
            <person name="Springer D."/>
            <person name="Dromer F."/>
            <person name="Young S.K."/>
            <person name="Zeng Q."/>
            <person name="Gargeya S."/>
            <person name="Fitzgerald M."/>
            <person name="Abouelleil A."/>
            <person name="Alvarado L."/>
            <person name="Berlin A.M."/>
            <person name="Chapman S.B."/>
            <person name="Dewar J."/>
            <person name="Goldberg J."/>
            <person name="Griggs A."/>
            <person name="Gujja S."/>
            <person name="Hansen M."/>
            <person name="Howarth C."/>
            <person name="Imamovic A."/>
            <person name="Larimer J."/>
            <person name="McCowan C."/>
            <person name="Murphy C."/>
            <person name="Pearson M."/>
            <person name="Priest M."/>
            <person name="Roberts A."/>
            <person name="Saif S."/>
            <person name="Shea T."/>
            <person name="Sykes S."/>
            <person name="Wortman J."/>
            <person name="Nusbaum C."/>
            <person name="Birren B."/>
        </authorList>
    </citation>
    <scope>NUCLEOTIDE SEQUENCE [LARGE SCALE GENOMIC DNA]</scope>
    <source>
        <strain evidence="2">CBS 10118</strain>
    </source>
</reference>
<dbReference type="OrthoDB" id="441812at2759"/>
<name>A0A1B9FR33_9TREE</name>
<dbReference type="InterPro" id="IPR046341">
    <property type="entry name" value="SET_dom_sf"/>
</dbReference>
<feature type="region of interest" description="Disordered" evidence="1">
    <location>
        <begin position="72"/>
        <end position="92"/>
    </location>
</feature>
<reference evidence="2" key="3">
    <citation type="submission" date="2016-07" db="EMBL/GenBank/DDBJ databases">
        <title>Evolution of pathogenesis and genome organization in the Tremellales.</title>
        <authorList>
            <person name="Cuomo C."/>
            <person name="Litvintseva A."/>
            <person name="Heitman J."/>
            <person name="Chen Y."/>
            <person name="Sun S."/>
            <person name="Springer D."/>
            <person name="Dromer F."/>
            <person name="Young S."/>
            <person name="Zeng Q."/>
            <person name="Chapman S."/>
            <person name="Gujja S."/>
            <person name="Saif S."/>
            <person name="Birren B."/>
        </authorList>
    </citation>
    <scope>NUCLEOTIDE SEQUENCE</scope>
    <source>
        <strain evidence="2">CBS 10118</strain>
    </source>
</reference>
<evidence type="ECO:0000313" key="4">
    <source>
        <dbReference type="Proteomes" id="UP000092730"/>
    </source>
</evidence>
<reference evidence="3" key="2">
    <citation type="submission" date="2013-07" db="EMBL/GenBank/DDBJ databases">
        <authorList>
            <consortium name="The Broad Institute Genome Sequencing Platform"/>
            <person name="Cuomo C."/>
            <person name="Litvintseva A."/>
            <person name="Chen Y."/>
            <person name="Heitman J."/>
            <person name="Sun S."/>
            <person name="Springer D."/>
            <person name="Dromer F."/>
            <person name="Young S.K."/>
            <person name="Zeng Q."/>
            <person name="Gargeya S."/>
            <person name="Fitzgerald M."/>
            <person name="Abouelleil A."/>
            <person name="Alvarado L."/>
            <person name="Berlin A.M."/>
            <person name="Chapman S.B."/>
            <person name="Dewar J."/>
            <person name="Goldberg J."/>
            <person name="Griggs A."/>
            <person name="Gujja S."/>
            <person name="Hansen M."/>
            <person name="Howarth C."/>
            <person name="Imamovic A."/>
            <person name="Larimer J."/>
            <person name="McCowan C."/>
            <person name="Murphy C."/>
            <person name="Pearson M."/>
            <person name="Priest M."/>
            <person name="Roberts A."/>
            <person name="Saif S."/>
            <person name="Shea T."/>
            <person name="Sykes S."/>
            <person name="Wortman J."/>
            <person name="Nusbaum C."/>
            <person name="Birren B."/>
        </authorList>
    </citation>
    <scope>NUCLEOTIDE SEQUENCE</scope>
    <source>
        <strain evidence="3">CBS 10118</strain>
    </source>
</reference>
<dbReference type="SUPFAM" id="SSF82199">
    <property type="entry name" value="SET domain"/>
    <property type="match status" value="1"/>
</dbReference>
<dbReference type="RefSeq" id="XP_019042297.1">
    <property type="nucleotide sequence ID" value="XM_019195474.1"/>
</dbReference>
<dbReference type="KEGG" id="kbi:30213298"/>
<dbReference type="Gene3D" id="3.90.1410.10">
    <property type="entry name" value="set domain protein methyltransferase, domain 1"/>
    <property type="match status" value="1"/>
</dbReference>
<evidence type="ECO:0000313" key="3">
    <source>
        <dbReference type="EMBL" id="WVW83011.1"/>
    </source>
</evidence>
<accession>A0A1B9FR33</accession>
<proteinExistence type="predicted"/>
<dbReference type="GeneID" id="30213298"/>
<dbReference type="PANTHER" id="PTHR13271">
    <property type="entry name" value="UNCHARACTERIZED PUTATIVE METHYLTRANSFERASE"/>
    <property type="match status" value="1"/>
</dbReference>
<dbReference type="AlphaFoldDB" id="A0A1B9FR33"/>
<organism evidence="2">
    <name type="scientific">Kwoniella bestiolae CBS 10118</name>
    <dbReference type="NCBI Taxonomy" id="1296100"/>
    <lineage>
        <taxon>Eukaryota</taxon>
        <taxon>Fungi</taxon>
        <taxon>Dikarya</taxon>
        <taxon>Basidiomycota</taxon>
        <taxon>Agaricomycotina</taxon>
        <taxon>Tremellomycetes</taxon>
        <taxon>Tremellales</taxon>
        <taxon>Cryptococcaceae</taxon>
        <taxon>Kwoniella</taxon>
    </lineage>
</organism>